<evidence type="ECO:0000313" key="2">
    <source>
        <dbReference type="Proteomes" id="UP001359886"/>
    </source>
</evidence>
<accession>A0AAW9RGI8</accession>
<dbReference type="Proteomes" id="UP001359886">
    <property type="component" value="Unassembled WGS sequence"/>
</dbReference>
<comment type="caution">
    <text evidence="1">The sequence shown here is derived from an EMBL/GenBank/DDBJ whole genome shotgun (WGS) entry which is preliminary data.</text>
</comment>
<organism evidence="1 2">
    <name type="scientific">Elongatibacter sediminis</name>
    <dbReference type="NCBI Taxonomy" id="3119006"/>
    <lineage>
        <taxon>Bacteria</taxon>
        <taxon>Pseudomonadati</taxon>
        <taxon>Pseudomonadota</taxon>
        <taxon>Gammaproteobacteria</taxon>
        <taxon>Chromatiales</taxon>
        <taxon>Wenzhouxiangellaceae</taxon>
        <taxon>Elongatibacter</taxon>
    </lineage>
</organism>
<sequence length="92" mass="10322">MIDGEQMWMLGMAQADDRTVTMEVLYPTGFTPWGGSFDPNDVTLETWGTWTLTWTDCDTLVFEFSSEVEGYGSGTRNYSRLTTLLGSQCPAF</sequence>
<protein>
    <submittedName>
        <fullName evidence="1">Uncharacterized protein</fullName>
    </submittedName>
</protein>
<evidence type="ECO:0000313" key="1">
    <source>
        <dbReference type="EMBL" id="MEJ8567958.1"/>
    </source>
</evidence>
<gene>
    <name evidence="1" type="ORF">V3330_10010</name>
</gene>
<dbReference type="AlphaFoldDB" id="A0AAW9RGI8"/>
<proteinExistence type="predicted"/>
<dbReference type="EMBL" id="JAZHOG010000006">
    <property type="protein sequence ID" value="MEJ8567958.1"/>
    <property type="molecule type" value="Genomic_DNA"/>
</dbReference>
<name>A0AAW9RGI8_9GAMM</name>
<dbReference type="RefSeq" id="WP_354695282.1">
    <property type="nucleotide sequence ID" value="NZ_JAZHOG010000006.1"/>
</dbReference>
<reference evidence="1 2" key="1">
    <citation type="submission" date="2024-02" db="EMBL/GenBank/DDBJ databases">
        <title>A novel Wenzhouxiangellaceae bacterium, isolated from coastal sediments.</title>
        <authorList>
            <person name="Du Z.-J."/>
            <person name="Ye Y.-Q."/>
            <person name="Zhang X.-Y."/>
        </authorList>
    </citation>
    <scope>NUCLEOTIDE SEQUENCE [LARGE SCALE GENOMIC DNA]</scope>
    <source>
        <strain evidence="1 2">CH-27</strain>
    </source>
</reference>
<keyword evidence="2" id="KW-1185">Reference proteome</keyword>